<keyword evidence="4" id="KW-1185">Reference proteome</keyword>
<reference evidence="4" key="1">
    <citation type="journal article" date="2019" name="Int. J. Syst. Evol. Microbiol.">
        <title>The Global Catalogue of Microorganisms (GCM) 10K type strain sequencing project: providing services to taxonomists for standard genome sequencing and annotation.</title>
        <authorList>
            <consortium name="The Broad Institute Genomics Platform"/>
            <consortium name="The Broad Institute Genome Sequencing Center for Infectious Disease"/>
            <person name="Wu L."/>
            <person name="Ma J."/>
        </authorList>
    </citation>
    <scope>NUCLEOTIDE SEQUENCE [LARGE SCALE GENOMIC DNA]</scope>
    <source>
        <strain evidence="4">CGMCC 1.12851</strain>
    </source>
</reference>
<dbReference type="Proteomes" id="UP000614261">
    <property type="component" value="Unassembled WGS sequence"/>
</dbReference>
<accession>A0ABQ1IW75</accession>
<keyword evidence="2" id="KW-0732">Signal</keyword>
<organism evidence="3 4">
    <name type="scientific">Blastomonas aquatica</name>
    <dbReference type="NCBI Taxonomy" id="1510276"/>
    <lineage>
        <taxon>Bacteria</taxon>
        <taxon>Pseudomonadati</taxon>
        <taxon>Pseudomonadota</taxon>
        <taxon>Alphaproteobacteria</taxon>
        <taxon>Sphingomonadales</taxon>
        <taxon>Sphingomonadaceae</taxon>
        <taxon>Blastomonas</taxon>
    </lineage>
</organism>
<evidence type="ECO:0000256" key="1">
    <source>
        <dbReference type="SAM" id="MobiDB-lite"/>
    </source>
</evidence>
<proteinExistence type="predicted"/>
<evidence type="ECO:0000256" key="2">
    <source>
        <dbReference type="SAM" id="SignalP"/>
    </source>
</evidence>
<gene>
    <name evidence="3" type="ORF">GCM10010833_05330</name>
</gene>
<feature type="chain" id="PRO_5046061894" evidence="2">
    <location>
        <begin position="26"/>
        <end position="240"/>
    </location>
</feature>
<feature type="signal peptide" evidence="2">
    <location>
        <begin position="1"/>
        <end position="25"/>
    </location>
</feature>
<comment type="caution">
    <text evidence="3">The sequence shown here is derived from an EMBL/GenBank/DDBJ whole genome shotgun (WGS) entry which is preliminary data.</text>
</comment>
<dbReference type="EMBL" id="BMGD01000001">
    <property type="protein sequence ID" value="GGB53582.1"/>
    <property type="molecule type" value="Genomic_DNA"/>
</dbReference>
<evidence type="ECO:0000313" key="4">
    <source>
        <dbReference type="Proteomes" id="UP000614261"/>
    </source>
</evidence>
<protein>
    <submittedName>
        <fullName evidence="3">Uncharacterized protein</fullName>
    </submittedName>
</protein>
<evidence type="ECO:0000313" key="3">
    <source>
        <dbReference type="EMBL" id="GGB53582.1"/>
    </source>
</evidence>
<sequence length="240" mass="25485">MPISGGMKSLLLLLSLQTATIPAPAPEPAPAPITAPALTPAQREDLTCAAAFAIIASEQTRGVTSALAYPTLVSRGRSYFVMTAERIVTETGSNDDAVGLALTQIVEQLQGDAAQSNDPAGVIDAIMTPCLAKLDAAVPMLPPPTILQCAIYLQLAFEEVSAQEGDSASARDLKTLAAVLESRARDEMRDEGLSGNESDQRFIETREAIDAREKARGDDDDAADVDFEHCFTLARPTEKR</sequence>
<feature type="region of interest" description="Disordered" evidence="1">
    <location>
        <begin position="184"/>
        <end position="203"/>
    </location>
</feature>
<name>A0ABQ1IW75_9SPHN</name>